<reference evidence="1" key="2">
    <citation type="submission" date="2019-01" db="UniProtKB">
        <authorList>
            <consortium name="EnsemblPlants"/>
        </authorList>
    </citation>
    <scope>IDENTIFICATION</scope>
    <source>
        <strain evidence="1">cv. Heinz 1706</strain>
    </source>
</reference>
<evidence type="ECO:0000313" key="2">
    <source>
        <dbReference type="Proteomes" id="UP000004994"/>
    </source>
</evidence>
<sequence length="129" mass="14444">MPEAISVGVFLNDFARLVEVLSSTSDVSLSEIVTKTHSRPNGYCKVLKAKCLYLGINYCRQDVGTTESPLCIPSVSFKIVHIERSVSAIPANWFLRFHLHAVRTTALHTCFSFPIAAIVQWIWESSEFP</sequence>
<protein>
    <submittedName>
        <fullName evidence="1">Uncharacterized protein</fullName>
    </submittedName>
</protein>
<dbReference type="AlphaFoldDB" id="A0A3Q7F7G1"/>
<accession>A0A3Q7F7G1</accession>
<dbReference type="Gramene" id="Solyc01g098523.1.1">
    <property type="protein sequence ID" value="Solyc01g098523.1.1"/>
    <property type="gene ID" value="Solyc01g098523.1"/>
</dbReference>
<keyword evidence="2" id="KW-1185">Reference proteome</keyword>
<reference evidence="1" key="1">
    <citation type="journal article" date="2012" name="Nature">
        <title>The tomato genome sequence provides insights into fleshy fruit evolution.</title>
        <authorList>
            <consortium name="Tomato Genome Consortium"/>
        </authorList>
    </citation>
    <scope>NUCLEOTIDE SEQUENCE [LARGE SCALE GENOMIC DNA]</scope>
    <source>
        <strain evidence="1">cv. Heinz 1706</strain>
    </source>
</reference>
<dbReference type="InParanoid" id="A0A3Q7F7G1"/>
<proteinExistence type="predicted"/>
<dbReference type="Proteomes" id="UP000004994">
    <property type="component" value="Chromosome 1"/>
</dbReference>
<dbReference type="EnsemblPlants" id="Solyc01g098523.1.1">
    <property type="protein sequence ID" value="Solyc01g098523.1.1"/>
    <property type="gene ID" value="Solyc01g098523.1"/>
</dbReference>
<name>A0A3Q7F7G1_SOLLC</name>
<evidence type="ECO:0000313" key="1">
    <source>
        <dbReference type="EnsemblPlants" id="Solyc01g098523.1.1"/>
    </source>
</evidence>
<dbReference type="STRING" id="4081.A0A3Q7F7G1"/>
<organism evidence="1">
    <name type="scientific">Solanum lycopersicum</name>
    <name type="common">Tomato</name>
    <name type="synonym">Lycopersicon esculentum</name>
    <dbReference type="NCBI Taxonomy" id="4081"/>
    <lineage>
        <taxon>Eukaryota</taxon>
        <taxon>Viridiplantae</taxon>
        <taxon>Streptophyta</taxon>
        <taxon>Embryophyta</taxon>
        <taxon>Tracheophyta</taxon>
        <taxon>Spermatophyta</taxon>
        <taxon>Magnoliopsida</taxon>
        <taxon>eudicotyledons</taxon>
        <taxon>Gunneridae</taxon>
        <taxon>Pentapetalae</taxon>
        <taxon>asterids</taxon>
        <taxon>lamiids</taxon>
        <taxon>Solanales</taxon>
        <taxon>Solanaceae</taxon>
        <taxon>Solanoideae</taxon>
        <taxon>Solaneae</taxon>
        <taxon>Solanum</taxon>
        <taxon>Solanum subgen. Lycopersicon</taxon>
    </lineage>
</organism>